<dbReference type="Proteomes" id="UP000006790">
    <property type="component" value="Chromosome 8"/>
</dbReference>
<accession>G8JXL1</accession>
<dbReference type="eggNOG" id="ENOG502SD8E">
    <property type="taxonomic scope" value="Eukaryota"/>
</dbReference>
<evidence type="ECO:0000256" key="4">
    <source>
        <dbReference type="ARBA" id="ARBA00023212"/>
    </source>
</evidence>
<dbReference type="GO" id="GO:0005634">
    <property type="term" value="C:nucleus"/>
    <property type="evidence" value="ECO:0007669"/>
    <property type="project" value="UniProtKB-SubCell"/>
</dbReference>
<comment type="similarity">
    <text evidence="1 7">Belongs to the SPC29 family.</text>
</comment>
<organism evidence="9 10">
    <name type="scientific">Eremothecium cymbalariae (strain CBS 270.75 / DBVPG 7215 / KCTC 17166 / NRRL Y-17582)</name>
    <name type="common">Yeast</name>
    <dbReference type="NCBI Taxonomy" id="931890"/>
    <lineage>
        <taxon>Eukaryota</taxon>
        <taxon>Fungi</taxon>
        <taxon>Dikarya</taxon>
        <taxon>Ascomycota</taxon>
        <taxon>Saccharomycotina</taxon>
        <taxon>Saccharomycetes</taxon>
        <taxon>Saccharomycetales</taxon>
        <taxon>Saccharomycetaceae</taxon>
        <taxon>Eremothecium</taxon>
    </lineage>
</organism>
<dbReference type="GO" id="GO:0030474">
    <property type="term" value="P:spindle pole body duplication"/>
    <property type="evidence" value="ECO:0007669"/>
    <property type="project" value="InterPro"/>
</dbReference>
<keyword evidence="10" id="KW-1185">Reference proteome</keyword>
<feature type="compositionally biased region" description="Low complexity" evidence="8">
    <location>
        <begin position="51"/>
        <end position="69"/>
    </location>
</feature>
<proteinExistence type="inferred from homology"/>
<dbReference type="HOGENOM" id="CLU_956372_0_0_1"/>
<dbReference type="InParanoid" id="G8JXL1"/>
<name>G8JXL1_ERECY</name>
<evidence type="ECO:0000313" key="9">
    <source>
        <dbReference type="EMBL" id="AET41585.1"/>
    </source>
</evidence>
<feature type="compositionally biased region" description="Polar residues" evidence="8">
    <location>
        <begin position="34"/>
        <end position="45"/>
    </location>
</feature>
<dbReference type="OrthoDB" id="4036034at2759"/>
<evidence type="ECO:0000256" key="8">
    <source>
        <dbReference type="SAM" id="MobiDB-lite"/>
    </source>
</evidence>
<sequence length="260" mass="28626">MDRSSYLNRPETDDTLQNIRKEYLNTKRNLHDLLTSSPTRIPQSTRGELGGKAAAGLQQQQGAQLAAQDAEQDDRLRQQLRDYMNNRGRHMGAPARYPSVGAAAPPAPPLLQAAGGGSAAAVAPVEGSLQRQLDNQKLMFDSLKRELDTQRTINNMLFQRLDQLEEDVRYLRHATNNKAQQQQNNNVGGNFRSVSSAPSSSHTTGFGGSSVSGDDTKVLLGWDQPSNAVKQHHPHQRSLSNFDDNTAKLIQMSSGAKQKW</sequence>
<dbReference type="RefSeq" id="XP_003648402.1">
    <property type="nucleotide sequence ID" value="XM_003648354.1"/>
</dbReference>
<dbReference type="Pfam" id="PF17082">
    <property type="entry name" value="Spc29"/>
    <property type="match status" value="1"/>
</dbReference>
<dbReference type="GO" id="GO:0005823">
    <property type="term" value="C:central plaque of spindle pole body"/>
    <property type="evidence" value="ECO:0007669"/>
    <property type="project" value="InterPro"/>
</dbReference>
<comment type="subcellular location">
    <subcellularLocation>
        <location evidence="7">Cytoplasm</location>
        <location evidence="7">Cytoskeleton</location>
        <location evidence="7">Microtubule organizing center</location>
        <location evidence="7">Spindle pole body</location>
    </subcellularLocation>
    <subcellularLocation>
        <location evidence="7">Nucleus</location>
    </subcellularLocation>
</comment>
<feature type="compositionally biased region" description="Low complexity" evidence="8">
    <location>
        <begin position="193"/>
        <end position="204"/>
    </location>
</feature>
<dbReference type="GO" id="GO:0005200">
    <property type="term" value="F:structural constituent of cytoskeleton"/>
    <property type="evidence" value="ECO:0007669"/>
    <property type="project" value="InterPro"/>
</dbReference>
<evidence type="ECO:0000256" key="1">
    <source>
        <dbReference type="ARBA" id="ARBA00009217"/>
    </source>
</evidence>
<dbReference type="OMA" id="YLRHATN"/>
<evidence type="ECO:0000256" key="3">
    <source>
        <dbReference type="ARBA" id="ARBA00022490"/>
    </source>
</evidence>
<evidence type="ECO:0000256" key="2">
    <source>
        <dbReference type="ARBA" id="ARBA00016328"/>
    </source>
</evidence>
<dbReference type="GeneID" id="11471539"/>
<gene>
    <name evidence="7" type="primary">SPC29</name>
    <name evidence="9" type="ordered locus">Ecym_8307</name>
</gene>
<evidence type="ECO:0000256" key="7">
    <source>
        <dbReference type="RuleBase" id="RU362139"/>
    </source>
</evidence>
<evidence type="ECO:0000313" key="10">
    <source>
        <dbReference type="Proteomes" id="UP000006790"/>
    </source>
</evidence>
<reference evidence="10" key="1">
    <citation type="journal article" date="2012" name="G3 (Bethesda)">
        <title>Pichia sorbitophila, an interspecies yeast hybrid reveals early steps of genome resolution following polyploidization.</title>
        <authorList>
            <person name="Leh Louis V."/>
            <person name="Despons L."/>
            <person name="Friedrich A."/>
            <person name="Martin T."/>
            <person name="Durrens P."/>
            <person name="Casaregola S."/>
            <person name="Neuveglise C."/>
            <person name="Fairhead C."/>
            <person name="Marck C."/>
            <person name="Cruz J.A."/>
            <person name="Straub M.L."/>
            <person name="Kugler V."/>
            <person name="Sacerdot C."/>
            <person name="Uzunov Z."/>
            <person name="Thierry A."/>
            <person name="Weiss S."/>
            <person name="Bleykasten C."/>
            <person name="De Montigny J."/>
            <person name="Jacques N."/>
            <person name="Jung P."/>
            <person name="Lemaire M."/>
            <person name="Mallet S."/>
            <person name="Morel G."/>
            <person name="Richard G.F."/>
            <person name="Sarkar A."/>
            <person name="Savel G."/>
            <person name="Schacherer J."/>
            <person name="Seret M.L."/>
            <person name="Talla E."/>
            <person name="Samson G."/>
            <person name="Jubin C."/>
            <person name="Poulain J."/>
            <person name="Vacherie B."/>
            <person name="Barbe V."/>
            <person name="Pelletier E."/>
            <person name="Sherman D.J."/>
            <person name="Westhof E."/>
            <person name="Weissenbach J."/>
            <person name="Baret P.V."/>
            <person name="Wincker P."/>
            <person name="Gaillardin C."/>
            <person name="Dujon B."/>
            <person name="Souciet J.L."/>
        </authorList>
    </citation>
    <scope>NUCLEOTIDE SEQUENCE [LARGE SCALE GENOMIC DNA]</scope>
    <source>
        <strain evidence="10">CBS 270.75 / DBVPG 7215 / KCTC 17166 / NRRL Y-17582</strain>
    </source>
</reference>
<keyword evidence="3 7" id="KW-0963">Cytoplasm</keyword>
<comment type="function">
    <text evidence="6">Component of the spindle pole body (SPB) required for the proper execution of spindle pole body (SPB) duplication. Links the central plaque component SPC42 to the inner plaque component SPC110.</text>
</comment>
<protein>
    <recommendedName>
        <fullName evidence="2 7">Spindle pole component 29</fullName>
    </recommendedName>
</protein>
<evidence type="ECO:0000256" key="5">
    <source>
        <dbReference type="ARBA" id="ARBA00023242"/>
    </source>
</evidence>
<keyword evidence="5 7" id="KW-0539">Nucleus</keyword>
<feature type="compositionally biased region" description="Polar residues" evidence="8">
    <location>
        <begin position="251"/>
        <end position="260"/>
    </location>
</feature>
<dbReference type="KEGG" id="erc:Ecym_8307"/>
<keyword evidence="4 7" id="KW-0206">Cytoskeleton</keyword>
<dbReference type="InterPro" id="IPR031392">
    <property type="entry name" value="Spc29"/>
</dbReference>
<feature type="region of interest" description="Disordered" evidence="8">
    <location>
        <begin position="176"/>
        <end position="260"/>
    </location>
</feature>
<dbReference type="AlphaFoldDB" id="G8JXL1"/>
<dbReference type="EMBL" id="CP002504">
    <property type="protein sequence ID" value="AET41585.1"/>
    <property type="molecule type" value="Genomic_DNA"/>
</dbReference>
<feature type="region of interest" description="Disordered" evidence="8">
    <location>
        <begin position="30"/>
        <end position="73"/>
    </location>
</feature>
<feature type="compositionally biased region" description="Low complexity" evidence="8">
    <location>
        <begin position="176"/>
        <end position="186"/>
    </location>
</feature>
<evidence type="ECO:0000256" key="6">
    <source>
        <dbReference type="ARBA" id="ARBA00025108"/>
    </source>
</evidence>